<dbReference type="EMBL" id="JACIDW010000013">
    <property type="protein sequence ID" value="MBB3965952.1"/>
    <property type="molecule type" value="Genomic_DNA"/>
</dbReference>
<dbReference type="AlphaFoldDB" id="A0A7W6GCB7"/>
<sequence length="124" mass="13589">MAQKTIKLSQRYEPPGEKPFDSITLREPTYQDIIMSGLGWPQELQPNGHGGSMVVTYFSTVDEYAKRLVVSPEYKDLAHLSFPDTNDLQDAICGFFRLAVLKASSAPQTSSSSDSDGTQQPSSG</sequence>
<gene>
    <name evidence="2" type="ORF">GGQ67_003633</name>
</gene>
<comment type="caution">
    <text evidence="2">The sequence shown here is derived from an EMBL/GenBank/DDBJ whole genome shotgun (WGS) entry which is preliminary data.</text>
</comment>
<feature type="region of interest" description="Disordered" evidence="1">
    <location>
        <begin position="104"/>
        <end position="124"/>
    </location>
</feature>
<proteinExistence type="predicted"/>
<organism evidence="2 3">
    <name type="scientific">Rhizobium metallidurans</name>
    <dbReference type="NCBI Taxonomy" id="1265931"/>
    <lineage>
        <taxon>Bacteria</taxon>
        <taxon>Pseudomonadati</taxon>
        <taxon>Pseudomonadota</taxon>
        <taxon>Alphaproteobacteria</taxon>
        <taxon>Hyphomicrobiales</taxon>
        <taxon>Rhizobiaceae</taxon>
        <taxon>Rhizobium/Agrobacterium group</taxon>
        <taxon>Rhizobium</taxon>
    </lineage>
</organism>
<reference evidence="2 3" key="1">
    <citation type="submission" date="2020-08" db="EMBL/GenBank/DDBJ databases">
        <title>Genomic Encyclopedia of Type Strains, Phase IV (KMG-IV): sequencing the most valuable type-strain genomes for metagenomic binning, comparative biology and taxonomic classification.</title>
        <authorList>
            <person name="Goeker M."/>
        </authorList>
    </citation>
    <scope>NUCLEOTIDE SEQUENCE [LARGE SCALE GENOMIC DNA]</scope>
    <source>
        <strain evidence="2 3">DSM 26575</strain>
    </source>
</reference>
<evidence type="ECO:0000313" key="3">
    <source>
        <dbReference type="Proteomes" id="UP000582090"/>
    </source>
</evidence>
<evidence type="ECO:0000313" key="2">
    <source>
        <dbReference type="EMBL" id="MBB3965952.1"/>
    </source>
</evidence>
<dbReference type="RefSeq" id="WP_183901466.1">
    <property type="nucleotide sequence ID" value="NZ_JACIDW010000013.1"/>
</dbReference>
<evidence type="ECO:0000256" key="1">
    <source>
        <dbReference type="SAM" id="MobiDB-lite"/>
    </source>
</evidence>
<protein>
    <submittedName>
        <fullName evidence="2">Uncharacterized protein</fullName>
    </submittedName>
</protein>
<dbReference type="Proteomes" id="UP000582090">
    <property type="component" value="Unassembled WGS sequence"/>
</dbReference>
<name>A0A7W6GCB7_9HYPH</name>
<keyword evidence="3" id="KW-1185">Reference proteome</keyword>
<feature type="region of interest" description="Disordered" evidence="1">
    <location>
        <begin position="1"/>
        <end position="23"/>
    </location>
</feature>
<accession>A0A7W6GCB7</accession>